<organism evidence="6 7">
    <name type="scientific">Terrisporobacter othiniensis</name>
    <dbReference type="NCBI Taxonomy" id="1577792"/>
    <lineage>
        <taxon>Bacteria</taxon>
        <taxon>Bacillati</taxon>
        <taxon>Bacillota</taxon>
        <taxon>Clostridia</taxon>
        <taxon>Peptostreptococcales</taxon>
        <taxon>Peptostreptococcaceae</taxon>
        <taxon>Terrisporobacter</taxon>
    </lineage>
</organism>
<gene>
    <name evidence="6" type="ORF">QX51_10430</name>
</gene>
<keyword evidence="7" id="KW-1185">Reference proteome</keyword>
<feature type="binding site" description="axial binding residue" evidence="5">
    <location>
        <position position="15"/>
    </location>
    <ligand>
        <name>heme b</name>
        <dbReference type="ChEBI" id="CHEBI:60344"/>
    </ligand>
    <ligandPart>
        <name>Fe</name>
        <dbReference type="ChEBI" id="CHEBI:18248"/>
    </ligandPart>
</feature>
<dbReference type="SUPFAM" id="SSF48613">
    <property type="entry name" value="Heme oxygenase-like"/>
    <property type="match status" value="1"/>
</dbReference>
<dbReference type="OrthoDB" id="5493802at2"/>
<evidence type="ECO:0000256" key="5">
    <source>
        <dbReference type="PIRSR" id="PIRSR000343-2"/>
    </source>
</evidence>
<dbReference type="Pfam" id="PF01126">
    <property type="entry name" value="Heme_oxygenase"/>
    <property type="match status" value="1"/>
</dbReference>
<evidence type="ECO:0000256" key="3">
    <source>
        <dbReference type="ARBA" id="ARBA00023004"/>
    </source>
</evidence>
<dbReference type="InterPro" id="IPR016053">
    <property type="entry name" value="Haem_Oase-like"/>
</dbReference>
<evidence type="ECO:0000313" key="7">
    <source>
        <dbReference type="Proteomes" id="UP000031189"/>
    </source>
</evidence>
<dbReference type="GO" id="GO:0046872">
    <property type="term" value="F:metal ion binding"/>
    <property type="evidence" value="ECO:0007669"/>
    <property type="project" value="UniProtKB-KW"/>
</dbReference>
<dbReference type="PANTHER" id="PTHR10720">
    <property type="entry name" value="HEME OXYGENASE"/>
    <property type="match status" value="1"/>
</dbReference>
<feature type="binding site" evidence="4">
    <location>
        <position position="8"/>
    </location>
    <ligand>
        <name>heme b</name>
        <dbReference type="ChEBI" id="CHEBI:60344"/>
    </ligand>
</feature>
<name>A0A0B3VWP9_9FIRM</name>
<dbReference type="GO" id="GO:0006979">
    <property type="term" value="P:response to oxidative stress"/>
    <property type="evidence" value="ECO:0007669"/>
    <property type="project" value="TreeGrafter"/>
</dbReference>
<dbReference type="PRINTS" id="PR00088">
    <property type="entry name" value="HAEMOXYGNASE"/>
</dbReference>
<dbReference type="InterPro" id="IPR002051">
    <property type="entry name" value="Haem_Oase"/>
</dbReference>
<evidence type="ECO:0000313" key="6">
    <source>
        <dbReference type="EMBL" id="KHS57034.1"/>
    </source>
</evidence>
<sequence length="210" mass="24350">MELMMKMKQGSWALHEASEHTGFIKKIVDGTASKEGYAEYLFNLSAMYKAIEDTIENNLDNEVVKEFSTKELYRYELIEKDLKYFAGEKYELLASTVAFVERMKEISDSNPELVVAYAYTRFLADLFGGRTFYQLLSDKYEIAPEGLNYYNMNGIEDIRSYVMEYGMKIGKIKLSKELEEKMLIEVSNAYIYNLAISCELDAKLYGKKTR</sequence>
<dbReference type="GO" id="GO:0006788">
    <property type="term" value="P:heme oxidation"/>
    <property type="evidence" value="ECO:0007669"/>
    <property type="project" value="InterPro"/>
</dbReference>
<evidence type="ECO:0000256" key="2">
    <source>
        <dbReference type="ARBA" id="ARBA00022723"/>
    </source>
</evidence>
<protein>
    <submittedName>
        <fullName evidence="6">Heme oxygenase</fullName>
    </submittedName>
</protein>
<evidence type="ECO:0000256" key="1">
    <source>
        <dbReference type="ARBA" id="ARBA00022617"/>
    </source>
</evidence>
<dbReference type="AlphaFoldDB" id="A0A0B3VWP9"/>
<feature type="binding site" evidence="4">
    <location>
        <position position="119"/>
    </location>
    <ligand>
        <name>heme b</name>
        <dbReference type="ChEBI" id="CHEBI:60344"/>
    </ligand>
</feature>
<dbReference type="GO" id="GO:0042167">
    <property type="term" value="P:heme catabolic process"/>
    <property type="evidence" value="ECO:0007669"/>
    <property type="project" value="TreeGrafter"/>
</dbReference>
<dbReference type="EMBL" id="JWHR01000095">
    <property type="protein sequence ID" value="KHS57034.1"/>
    <property type="molecule type" value="Genomic_DNA"/>
</dbReference>
<dbReference type="GO" id="GO:0020037">
    <property type="term" value="F:heme binding"/>
    <property type="evidence" value="ECO:0007669"/>
    <property type="project" value="TreeGrafter"/>
</dbReference>
<evidence type="ECO:0000256" key="4">
    <source>
        <dbReference type="PIRSR" id="PIRSR000343-1"/>
    </source>
</evidence>
<dbReference type="Proteomes" id="UP000031189">
    <property type="component" value="Unassembled WGS sequence"/>
</dbReference>
<reference evidence="6 7" key="1">
    <citation type="submission" date="2014-12" db="EMBL/GenBank/DDBJ databases">
        <title>Draft genome sequence of Terrisporobacter sp. 08-306576, isolated from the blood culture of a bacteremia patient.</title>
        <authorList>
            <person name="Lund L.C."/>
            <person name="Sydenham T.V."/>
            <person name="Hogh S.V."/>
            <person name="Skov M.N."/>
            <person name="Kemp M."/>
            <person name="Justesen U.S."/>
        </authorList>
    </citation>
    <scope>NUCLEOTIDE SEQUENCE [LARGE SCALE GENOMIC DNA]</scope>
    <source>
        <strain evidence="6 7">08-306576</strain>
    </source>
</reference>
<dbReference type="STRING" id="1577792.QX51_10430"/>
<keyword evidence="2 5" id="KW-0479">Metal-binding</keyword>
<dbReference type="GO" id="GO:0004392">
    <property type="term" value="F:heme oxygenase (decyclizing) activity"/>
    <property type="evidence" value="ECO:0007669"/>
    <property type="project" value="InterPro"/>
</dbReference>
<dbReference type="PIRSF" id="PIRSF000343">
    <property type="entry name" value="Haem_Oase"/>
    <property type="match status" value="1"/>
</dbReference>
<dbReference type="InterPro" id="IPR016084">
    <property type="entry name" value="Haem_Oase-like_multi-hlx"/>
</dbReference>
<keyword evidence="3 5" id="KW-0408">Iron</keyword>
<comment type="caution">
    <text evidence="6">The sequence shown here is derived from an EMBL/GenBank/DDBJ whole genome shotgun (WGS) entry which is preliminary data.</text>
</comment>
<proteinExistence type="predicted"/>
<dbReference type="CDD" id="cd19165">
    <property type="entry name" value="HemeO"/>
    <property type="match status" value="1"/>
</dbReference>
<dbReference type="RefSeq" id="WP_039679861.1">
    <property type="nucleotide sequence ID" value="NZ_JWHR01000095.1"/>
</dbReference>
<keyword evidence="1 4" id="KW-0349">Heme</keyword>
<accession>A0A0B3VWP9</accession>
<dbReference type="Gene3D" id="1.20.910.10">
    <property type="entry name" value="Heme oxygenase-like"/>
    <property type="match status" value="1"/>
</dbReference>
<dbReference type="PANTHER" id="PTHR10720:SF0">
    <property type="entry name" value="HEME OXYGENASE"/>
    <property type="match status" value="1"/>
</dbReference>